<dbReference type="EMBL" id="LJXT01000001">
    <property type="protein sequence ID" value="KPQ20183.1"/>
    <property type="molecule type" value="Genomic_DNA"/>
</dbReference>
<proteinExistence type="predicted"/>
<dbReference type="Proteomes" id="UP000050421">
    <property type="component" value="Unassembled WGS sequence"/>
</dbReference>
<evidence type="ECO:0000313" key="2">
    <source>
        <dbReference type="Proteomes" id="UP000050421"/>
    </source>
</evidence>
<comment type="caution">
    <text evidence="1">The sequence shown here is derived from an EMBL/GenBank/DDBJ whole genome shotgun (WGS) entry which is preliminary data.</text>
</comment>
<accession>A0A0P7YFU4</accession>
<sequence>MGWFLFIHLRNPYNELNSINFEGMENSVLKEKLHQVVDSADPKLLEILFSVVSEFKESNYELTSGQQAELKRRLDLFDAGMMKFGTWDEMISRIESE</sequence>
<dbReference type="PATRIC" id="fig|1305737.6.peg.494"/>
<gene>
    <name evidence="1" type="ORF">HLUCCX10_00270</name>
</gene>
<name>A0A0P7YFU4_9BACT</name>
<evidence type="ECO:0000313" key="1">
    <source>
        <dbReference type="EMBL" id="KPQ20183.1"/>
    </source>
</evidence>
<dbReference type="STRING" id="1305737.GCA_000526355_03376"/>
<dbReference type="AlphaFoldDB" id="A0A0P7YFU4"/>
<reference evidence="1 2" key="1">
    <citation type="submission" date="2015-09" db="EMBL/GenBank/DDBJ databases">
        <title>Identification and resolution of microdiversity through metagenomic sequencing of parallel consortia.</title>
        <authorList>
            <person name="Nelson W.C."/>
            <person name="Romine M.F."/>
            <person name="Lindemann S.R."/>
        </authorList>
    </citation>
    <scope>NUCLEOTIDE SEQUENCE [LARGE SCALE GENOMIC DNA]</scope>
    <source>
        <strain evidence="1">HL-49</strain>
    </source>
</reference>
<protein>
    <submittedName>
        <fullName evidence="1">Toxin-antitoxin system antidote component</fullName>
    </submittedName>
</protein>
<organism evidence="1 2">
    <name type="scientific">Algoriphagus marincola HL-49</name>
    <dbReference type="NCBI Taxonomy" id="1305737"/>
    <lineage>
        <taxon>Bacteria</taxon>
        <taxon>Pseudomonadati</taxon>
        <taxon>Bacteroidota</taxon>
        <taxon>Cytophagia</taxon>
        <taxon>Cytophagales</taxon>
        <taxon>Cyclobacteriaceae</taxon>
        <taxon>Algoriphagus</taxon>
    </lineage>
</organism>